<evidence type="ECO:0000256" key="1">
    <source>
        <dbReference type="SAM" id="Coils"/>
    </source>
</evidence>
<dbReference type="OrthoDB" id="9795058at2"/>
<dbReference type="EMBL" id="CP001034">
    <property type="protein sequence ID" value="ACB84801.1"/>
    <property type="molecule type" value="Genomic_DNA"/>
</dbReference>
<dbReference type="AlphaFoldDB" id="B2A1Z6"/>
<evidence type="ECO:0000259" key="2">
    <source>
        <dbReference type="Pfam" id="PF24481"/>
    </source>
</evidence>
<dbReference type="Proteomes" id="UP000001683">
    <property type="component" value="Chromosome"/>
</dbReference>
<name>B2A1Z6_NATTJ</name>
<keyword evidence="4" id="KW-1185">Reference proteome</keyword>
<feature type="coiled-coil region" evidence="1">
    <location>
        <begin position="33"/>
        <end position="173"/>
    </location>
</feature>
<protein>
    <recommendedName>
        <fullName evidence="2">CT398-like coiled coil hairpin domain-containing protein</fullName>
    </recommendedName>
</protein>
<keyword evidence="1" id="KW-0175">Coiled coil</keyword>
<reference evidence="3 4" key="1">
    <citation type="submission" date="2008-04" db="EMBL/GenBank/DDBJ databases">
        <title>Complete sequence of chromosome of Natranaerobius thermophilus JW/NM-WN-LF.</title>
        <authorList>
            <consortium name="US DOE Joint Genome Institute"/>
            <person name="Copeland A."/>
            <person name="Lucas S."/>
            <person name="Lapidus A."/>
            <person name="Glavina del Rio T."/>
            <person name="Dalin E."/>
            <person name="Tice H."/>
            <person name="Bruce D."/>
            <person name="Goodwin L."/>
            <person name="Pitluck S."/>
            <person name="Chertkov O."/>
            <person name="Brettin T."/>
            <person name="Detter J.C."/>
            <person name="Han C."/>
            <person name="Kuske C.R."/>
            <person name="Schmutz J."/>
            <person name="Larimer F."/>
            <person name="Land M."/>
            <person name="Hauser L."/>
            <person name="Kyrpides N."/>
            <person name="Lykidis A."/>
            <person name="Mesbah N.M."/>
            <person name="Wiegel J."/>
        </authorList>
    </citation>
    <scope>NUCLEOTIDE SEQUENCE [LARGE SCALE GENOMIC DNA]</scope>
    <source>
        <strain evidence="4">ATCC BAA-1301 / DSM 18059 / JW/NM-WN-LF</strain>
    </source>
</reference>
<dbReference type="Pfam" id="PF24481">
    <property type="entry name" value="CT398_CC"/>
    <property type="match status" value="1"/>
</dbReference>
<dbReference type="RefSeq" id="WP_012447676.1">
    <property type="nucleotide sequence ID" value="NC_010718.1"/>
</dbReference>
<dbReference type="KEGG" id="nth:Nther_1218"/>
<evidence type="ECO:0000313" key="3">
    <source>
        <dbReference type="EMBL" id="ACB84801.1"/>
    </source>
</evidence>
<sequence>MQEQKLIEQLFTLDRKLTELRSELKVLKDSHEPERLEQQLNNLEKTIENQEESLTEKRRLMKTRELESEQYHQEKKQLEDEMYSGKVTASKELNDLSEKIKDLHQKEQQSFEGYCELTEEIDNEEKNLEQNQNKFQDIKKELDKKSNEIADNKVDVTEKIEELKSKREELKQQMPERLLTKYNSLVNKFPRDAVVKLFEQEVTCACGLELSTERYSRLQVEGMVSCDSCDRIVILTK</sequence>
<dbReference type="InParanoid" id="B2A1Z6"/>
<dbReference type="STRING" id="457570.Nther_1218"/>
<evidence type="ECO:0000313" key="4">
    <source>
        <dbReference type="Proteomes" id="UP000001683"/>
    </source>
</evidence>
<reference evidence="3 4" key="2">
    <citation type="journal article" date="2011" name="J. Bacteriol.">
        <title>Complete genome sequence of the anaerobic, halophilic alkalithermophile Natranaerobius thermophilus JW/NM-WN-LF.</title>
        <authorList>
            <person name="Zhao B."/>
            <person name="Mesbah N.M."/>
            <person name="Dalin E."/>
            <person name="Goodwin L."/>
            <person name="Nolan M."/>
            <person name="Pitluck S."/>
            <person name="Chertkov O."/>
            <person name="Brettin T.S."/>
            <person name="Han J."/>
            <person name="Larimer F.W."/>
            <person name="Land M.L."/>
            <person name="Hauser L."/>
            <person name="Kyrpides N."/>
            <person name="Wiegel J."/>
        </authorList>
    </citation>
    <scope>NUCLEOTIDE SEQUENCE [LARGE SCALE GENOMIC DNA]</scope>
    <source>
        <strain evidence="4">ATCC BAA-1301 / DSM 18059 / JW/NM-WN-LF</strain>
    </source>
</reference>
<dbReference type="HOGENOM" id="CLU_1169669_0_0_9"/>
<proteinExistence type="predicted"/>
<gene>
    <name evidence="3" type="ordered locus">Nther_1218</name>
</gene>
<dbReference type="Gene3D" id="1.10.287.1490">
    <property type="match status" value="1"/>
</dbReference>
<accession>B2A1Z6</accession>
<dbReference type="InterPro" id="IPR056003">
    <property type="entry name" value="CT398_CC_hairpin"/>
</dbReference>
<organism evidence="3 4">
    <name type="scientific">Natranaerobius thermophilus (strain ATCC BAA-1301 / DSM 18059 / JW/NM-WN-LF)</name>
    <dbReference type="NCBI Taxonomy" id="457570"/>
    <lineage>
        <taxon>Bacteria</taxon>
        <taxon>Bacillati</taxon>
        <taxon>Bacillota</taxon>
        <taxon>Clostridia</taxon>
        <taxon>Natranaerobiales</taxon>
        <taxon>Natranaerobiaceae</taxon>
        <taxon>Natranaerobius</taxon>
    </lineage>
</organism>
<feature type="domain" description="CT398-like coiled coil hairpin" evidence="2">
    <location>
        <begin position="12"/>
        <end position="185"/>
    </location>
</feature>